<feature type="transmembrane region" description="Helical" evidence="1">
    <location>
        <begin position="151"/>
        <end position="172"/>
    </location>
</feature>
<keyword evidence="1" id="KW-1133">Transmembrane helix</keyword>
<dbReference type="AlphaFoldDB" id="A0AAD9D9R8"/>
<feature type="transmembrane region" description="Helical" evidence="1">
    <location>
        <begin position="193"/>
        <end position="213"/>
    </location>
</feature>
<proteinExistence type="predicted"/>
<evidence type="ECO:0000313" key="2">
    <source>
        <dbReference type="EMBL" id="KAK1739436.1"/>
    </source>
</evidence>
<reference evidence="2" key="1">
    <citation type="submission" date="2023-06" db="EMBL/GenBank/DDBJ databases">
        <title>Survivors Of The Sea: Transcriptome response of Skeletonema marinoi to long-term dormancy.</title>
        <authorList>
            <person name="Pinder M.I.M."/>
            <person name="Kourtchenko O."/>
            <person name="Robertson E.K."/>
            <person name="Larsson T."/>
            <person name="Maumus F."/>
            <person name="Osuna-Cruz C.M."/>
            <person name="Vancaester E."/>
            <person name="Stenow R."/>
            <person name="Vandepoele K."/>
            <person name="Ploug H."/>
            <person name="Bruchert V."/>
            <person name="Godhe A."/>
            <person name="Topel M."/>
        </authorList>
    </citation>
    <scope>NUCLEOTIDE SEQUENCE</scope>
    <source>
        <strain evidence="2">R05AC</strain>
    </source>
</reference>
<keyword evidence="3" id="KW-1185">Reference proteome</keyword>
<dbReference type="Proteomes" id="UP001224775">
    <property type="component" value="Unassembled WGS sequence"/>
</dbReference>
<sequence>MMNFLTGDNVFATLLGLGETKLDVDMFTTVMPVAAIVQGSLLMFTPNLSRKMWGIKDDSIYTLAHLEYVGASILSMGVTCLCLFVLKLEQTHKTAGWTLIVWAVENSLALLKRYPLKAGGDPTLQVLWLFLMLESIRACFVSAAYTHTLLLAAYSLVALNGIVAAVKPRISANIYGYKKVQLNIDQLNTQRGFGYESLAMSVFLLSLLAGVAAHKALGLTSMVITAHCAHALVGKTFNSTYGNFGSLLFYLWMISHASCAANLLASKEVGYFMGAVILVVTTLKLPFLFVEYPQIAEEEFLTKYSWWWKETHMGI</sequence>
<feature type="transmembrane region" description="Helical" evidence="1">
    <location>
        <begin position="66"/>
        <end position="88"/>
    </location>
</feature>
<accession>A0AAD9D9R8</accession>
<feature type="transmembrane region" description="Helical" evidence="1">
    <location>
        <begin position="26"/>
        <end position="45"/>
    </location>
</feature>
<evidence type="ECO:0000256" key="1">
    <source>
        <dbReference type="SAM" id="Phobius"/>
    </source>
</evidence>
<keyword evidence="1" id="KW-0472">Membrane</keyword>
<gene>
    <name evidence="2" type="ORF">QTG54_009979</name>
</gene>
<organism evidence="2 3">
    <name type="scientific">Skeletonema marinoi</name>
    <dbReference type="NCBI Taxonomy" id="267567"/>
    <lineage>
        <taxon>Eukaryota</taxon>
        <taxon>Sar</taxon>
        <taxon>Stramenopiles</taxon>
        <taxon>Ochrophyta</taxon>
        <taxon>Bacillariophyta</taxon>
        <taxon>Coscinodiscophyceae</taxon>
        <taxon>Thalassiosirophycidae</taxon>
        <taxon>Thalassiosirales</taxon>
        <taxon>Skeletonemataceae</taxon>
        <taxon>Skeletonema</taxon>
        <taxon>Skeletonema marinoi-dohrnii complex</taxon>
    </lineage>
</organism>
<keyword evidence="1" id="KW-0812">Transmembrane</keyword>
<protein>
    <submittedName>
        <fullName evidence="2">Uncharacterized protein</fullName>
    </submittedName>
</protein>
<feature type="transmembrane region" description="Helical" evidence="1">
    <location>
        <begin position="271"/>
        <end position="290"/>
    </location>
</feature>
<dbReference type="EMBL" id="JATAAI010000018">
    <property type="protein sequence ID" value="KAK1739436.1"/>
    <property type="molecule type" value="Genomic_DNA"/>
</dbReference>
<name>A0AAD9D9R8_9STRA</name>
<comment type="caution">
    <text evidence="2">The sequence shown here is derived from an EMBL/GenBank/DDBJ whole genome shotgun (WGS) entry which is preliminary data.</text>
</comment>
<evidence type="ECO:0000313" key="3">
    <source>
        <dbReference type="Proteomes" id="UP001224775"/>
    </source>
</evidence>